<evidence type="ECO:0000313" key="3">
    <source>
        <dbReference type="Proteomes" id="UP000305730"/>
    </source>
</evidence>
<keyword evidence="3" id="KW-1185">Reference proteome</keyword>
<dbReference type="RefSeq" id="WP_138594628.1">
    <property type="nucleotide sequence ID" value="NZ_PNCK01000009.1"/>
</dbReference>
<reference evidence="3 4" key="2">
    <citation type="submission" date="2019-06" db="EMBL/GenBank/DDBJ databases">
        <title>Co-occurence of chitin degradation, pigmentation and bioactivity in marine Pseudoalteromonas.</title>
        <authorList>
            <person name="Sonnenschein E.C."/>
            <person name="Bech P.K."/>
        </authorList>
    </citation>
    <scope>NUCLEOTIDE SEQUENCE [LARGE SCALE GENOMIC DNA]</scope>
    <source>
        <strain evidence="4">S2231</strain>
        <strain evidence="1 3">S2233</strain>
    </source>
</reference>
<organism evidence="2 4">
    <name type="scientific">Pseudoalteromonas citrea</name>
    <dbReference type="NCBI Taxonomy" id="43655"/>
    <lineage>
        <taxon>Bacteria</taxon>
        <taxon>Pseudomonadati</taxon>
        <taxon>Pseudomonadota</taxon>
        <taxon>Gammaproteobacteria</taxon>
        <taxon>Alteromonadales</taxon>
        <taxon>Pseudoalteromonadaceae</taxon>
        <taxon>Pseudoalteromonas</taxon>
    </lineage>
</organism>
<dbReference type="Proteomes" id="UP000307706">
    <property type="component" value="Unassembled WGS sequence"/>
</dbReference>
<evidence type="ECO:0000313" key="2">
    <source>
        <dbReference type="EMBL" id="TMP63048.1"/>
    </source>
</evidence>
<sequence length="123" mass="13789">MKDSNALLHTIEQTGENIILVSGLPSKGQLASWLKESNTHIYCLFPSSYKSEQTQVKLRSLIKEGLLMLNQTAERCSALVLLGGEFDCDLKDFPFGLACEQVIEQFTPRSMHIDAGVEMPQWE</sequence>
<name>A0A5S3XV66_9GAMM</name>
<dbReference type="EMBL" id="PNCK01000009">
    <property type="protein sequence ID" value="TMP46272.1"/>
    <property type="molecule type" value="Genomic_DNA"/>
</dbReference>
<dbReference type="EMBL" id="PNCL01000001">
    <property type="protein sequence ID" value="TMP63048.1"/>
    <property type="molecule type" value="Genomic_DNA"/>
</dbReference>
<reference evidence="3 4" key="1">
    <citation type="submission" date="2017-12" db="EMBL/GenBank/DDBJ databases">
        <authorList>
            <person name="Paulsen S."/>
            <person name="Gram L.K."/>
        </authorList>
    </citation>
    <scope>NUCLEOTIDE SEQUENCE [LARGE SCALE GENOMIC DNA]</scope>
    <source>
        <strain evidence="2 4">S2231</strain>
        <strain evidence="1 3">S2233</strain>
    </source>
</reference>
<evidence type="ECO:0000313" key="4">
    <source>
        <dbReference type="Proteomes" id="UP000307706"/>
    </source>
</evidence>
<comment type="caution">
    <text evidence="2">The sequence shown here is derived from an EMBL/GenBank/DDBJ whole genome shotgun (WGS) entry which is preliminary data.</text>
</comment>
<dbReference type="OrthoDB" id="9977351at2"/>
<accession>A0A5S3XV66</accession>
<reference evidence="2" key="3">
    <citation type="submission" date="2019-09" db="EMBL/GenBank/DDBJ databases">
        <title>Co-occurence of chitin degradation, pigmentation and bioactivity in marine Pseudoalteromonas.</title>
        <authorList>
            <person name="Sonnenschein E.C."/>
            <person name="Bech P.K."/>
        </authorList>
    </citation>
    <scope>NUCLEOTIDE SEQUENCE</scope>
    <source>
        <strain evidence="2">S2231</strain>
    </source>
</reference>
<evidence type="ECO:0000313" key="1">
    <source>
        <dbReference type="EMBL" id="TMP46272.1"/>
    </source>
</evidence>
<dbReference type="AlphaFoldDB" id="A0A5S3XV66"/>
<dbReference type="Proteomes" id="UP000305730">
    <property type="component" value="Unassembled WGS sequence"/>
</dbReference>
<gene>
    <name evidence="2" type="ORF">CWB96_00125</name>
    <name evidence="1" type="ORF">CWB97_02120</name>
</gene>
<proteinExistence type="predicted"/>
<protein>
    <submittedName>
        <fullName evidence="2">Uncharacterized protein</fullName>
    </submittedName>
</protein>